<evidence type="ECO:0000313" key="3">
    <source>
        <dbReference type="Proteomes" id="UP001283361"/>
    </source>
</evidence>
<gene>
    <name evidence="2" type="ORF">RRG08_023359</name>
</gene>
<feature type="region of interest" description="Disordered" evidence="1">
    <location>
        <begin position="50"/>
        <end position="72"/>
    </location>
</feature>
<accession>A0AAE1BCW5</accession>
<evidence type="ECO:0000313" key="2">
    <source>
        <dbReference type="EMBL" id="KAK3803644.1"/>
    </source>
</evidence>
<comment type="caution">
    <text evidence="2">The sequence shown here is derived from an EMBL/GenBank/DDBJ whole genome shotgun (WGS) entry which is preliminary data.</text>
</comment>
<reference evidence="2" key="1">
    <citation type="journal article" date="2023" name="G3 (Bethesda)">
        <title>A reference genome for the long-term kleptoplast-retaining sea slug Elysia crispata morphotype clarki.</title>
        <authorList>
            <person name="Eastman K.E."/>
            <person name="Pendleton A.L."/>
            <person name="Shaikh M.A."/>
            <person name="Suttiyut T."/>
            <person name="Ogas R."/>
            <person name="Tomko P."/>
            <person name="Gavelis G."/>
            <person name="Widhalm J.R."/>
            <person name="Wisecaver J.H."/>
        </authorList>
    </citation>
    <scope>NUCLEOTIDE SEQUENCE</scope>
    <source>
        <strain evidence="2">ECLA1</strain>
    </source>
</reference>
<name>A0AAE1BCW5_9GAST</name>
<feature type="compositionally biased region" description="Polar residues" evidence="1">
    <location>
        <begin position="54"/>
        <end position="72"/>
    </location>
</feature>
<keyword evidence="3" id="KW-1185">Reference proteome</keyword>
<proteinExistence type="predicted"/>
<sequence>MKQIETPKPKFDLPAALRAGTCLRAQPHAVTSFMGRQRYMTMKLLYNVEDKKTLNSTRTTPPQQSQISRKGI</sequence>
<protein>
    <submittedName>
        <fullName evidence="2">Uncharacterized protein</fullName>
    </submittedName>
</protein>
<organism evidence="2 3">
    <name type="scientific">Elysia crispata</name>
    <name type="common">lettuce slug</name>
    <dbReference type="NCBI Taxonomy" id="231223"/>
    <lineage>
        <taxon>Eukaryota</taxon>
        <taxon>Metazoa</taxon>
        <taxon>Spiralia</taxon>
        <taxon>Lophotrochozoa</taxon>
        <taxon>Mollusca</taxon>
        <taxon>Gastropoda</taxon>
        <taxon>Heterobranchia</taxon>
        <taxon>Euthyneura</taxon>
        <taxon>Panpulmonata</taxon>
        <taxon>Sacoglossa</taxon>
        <taxon>Placobranchoidea</taxon>
        <taxon>Plakobranchidae</taxon>
        <taxon>Elysia</taxon>
    </lineage>
</organism>
<evidence type="ECO:0000256" key="1">
    <source>
        <dbReference type="SAM" id="MobiDB-lite"/>
    </source>
</evidence>
<dbReference type="EMBL" id="JAWDGP010000113">
    <property type="protein sequence ID" value="KAK3803644.1"/>
    <property type="molecule type" value="Genomic_DNA"/>
</dbReference>
<dbReference type="Proteomes" id="UP001283361">
    <property type="component" value="Unassembled WGS sequence"/>
</dbReference>
<dbReference type="AlphaFoldDB" id="A0AAE1BCW5"/>